<dbReference type="PANTHER" id="PTHR37304">
    <property type="entry name" value="MEMBRANE PROTEIN-RELATED"/>
    <property type="match status" value="1"/>
</dbReference>
<evidence type="ECO:0000313" key="2">
    <source>
        <dbReference type="EMBL" id="MFC7370728.1"/>
    </source>
</evidence>
<keyword evidence="3" id="KW-1185">Reference proteome</keyword>
<protein>
    <submittedName>
        <fullName evidence="2">DUF378 domain-containing protein</fullName>
    </submittedName>
</protein>
<gene>
    <name evidence="2" type="ORF">ACFQPF_03455</name>
</gene>
<evidence type="ECO:0000256" key="1">
    <source>
        <dbReference type="SAM" id="Phobius"/>
    </source>
</evidence>
<dbReference type="InterPro" id="IPR007211">
    <property type="entry name" value="DUF378"/>
</dbReference>
<feature type="transmembrane region" description="Helical" evidence="1">
    <location>
        <begin position="7"/>
        <end position="31"/>
    </location>
</feature>
<dbReference type="EMBL" id="JBHTCP010000005">
    <property type="protein sequence ID" value="MFC7370728.1"/>
    <property type="molecule type" value="Genomic_DNA"/>
</dbReference>
<dbReference type="Proteomes" id="UP001596549">
    <property type="component" value="Unassembled WGS sequence"/>
</dbReference>
<dbReference type="PANTHER" id="PTHR37304:SF1">
    <property type="entry name" value="MEMBRANE PROTEIN"/>
    <property type="match status" value="1"/>
</dbReference>
<keyword evidence="1" id="KW-0472">Membrane</keyword>
<organism evidence="2 3">
    <name type="scientific">Fictibacillus iocasae</name>
    <dbReference type="NCBI Taxonomy" id="2715437"/>
    <lineage>
        <taxon>Bacteria</taxon>
        <taxon>Bacillati</taxon>
        <taxon>Bacillota</taxon>
        <taxon>Bacilli</taxon>
        <taxon>Bacillales</taxon>
        <taxon>Fictibacillaceae</taxon>
        <taxon>Fictibacillus</taxon>
    </lineage>
</organism>
<evidence type="ECO:0000313" key="3">
    <source>
        <dbReference type="Proteomes" id="UP001596549"/>
    </source>
</evidence>
<proteinExistence type="predicted"/>
<reference evidence="3" key="1">
    <citation type="journal article" date="2019" name="Int. J. Syst. Evol. Microbiol.">
        <title>The Global Catalogue of Microorganisms (GCM) 10K type strain sequencing project: providing services to taxonomists for standard genome sequencing and annotation.</title>
        <authorList>
            <consortium name="The Broad Institute Genomics Platform"/>
            <consortium name="The Broad Institute Genome Sequencing Center for Infectious Disease"/>
            <person name="Wu L."/>
            <person name="Ma J."/>
        </authorList>
    </citation>
    <scope>NUCLEOTIDE SEQUENCE [LARGE SCALE GENOMIC DNA]</scope>
    <source>
        <strain evidence="3">NBRC 106396</strain>
    </source>
</reference>
<keyword evidence="1" id="KW-1133">Transmembrane helix</keyword>
<dbReference type="RefSeq" id="WP_379746595.1">
    <property type="nucleotide sequence ID" value="NZ_JBHTCP010000005.1"/>
</dbReference>
<keyword evidence="1" id="KW-0812">Transmembrane</keyword>
<dbReference type="Pfam" id="PF04070">
    <property type="entry name" value="DUF378"/>
    <property type="match status" value="1"/>
</dbReference>
<feature type="transmembrane region" description="Helical" evidence="1">
    <location>
        <begin position="43"/>
        <end position="60"/>
    </location>
</feature>
<accession>A0ABW2NNM1</accession>
<sequence length="62" mass="6798">MDWLKKLASLLVIIGALNWGSVGLFDFNLVTEIFGSATTVTKVVYSLVGLSGVWTALDYFKK</sequence>
<comment type="caution">
    <text evidence="2">The sequence shown here is derived from an EMBL/GenBank/DDBJ whole genome shotgun (WGS) entry which is preliminary data.</text>
</comment>
<name>A0ABW2NNM1_9BACL</name>